<dbReference type="RefSeq" id="WP_170308843.1">
    <property type="nucleotide sequence ID" value="NZ_VIWU01000001.1"/>
</dbReference>
<sequence>MDTTITTGWWMCTGCGVEAELPVAATAGCEVPCPDCAEPMTERWRWDAVAA</sequence>
<evidence type="ECO:0000313" key="1">
    <source>
        <dbReference type="EMBL" id="TWF75924.1"/>
    </source>
</evidence>
<evidence type="ECO:0008006" key="3">
    <source>
        <dbReference type="Google" id="ProtNLM"/>
    </source>
</evidence>
<comment type="caution">
    <text evidence="1">The sequence shown here is derived from an EMBL/GenBank/DDBJ whole genome shotgun (WGS) entry which is preliminary data.</text>
</comment>
<reference evidence="1 2" key="1">
    <citation type="submission" date="2019-06" db="EMBL/GenBank/DDBJ databases">
        <title>Sequencing the genomes of 1000 actinobacteria strains.</title>
        <authorList>
            <person name="Klenk H.-P."/>
        </authorList>
    </citation>
    <scope>NUCLEOTIDE SEQUENCE [LARGE SCALE GENOMIC DNA]</scope>
    <source>
        <strain evidence="1 2">DSM 45671</strain>
    </source>
</reference>
<proteinExistence type="predicted"/>
<organism evidence="1 2">
    <name type="scientific">Pseudonocardia hierapolitana</name>
    <dbReference type="NCBI Taxonomy" id="1128676"/>
    <lineage>
        <taxon>Bacteria</taxon>
        <taxon>Bacillati</taxon>
        <taxon>Actinomycetota</taxon>
        <taxon>Actinomycetes</taxon>
        <taxon>Pseudonocardiales</taxon>
        <taxon>Pseudonocardiaceae</taxon>
        <taxon>Pseudonocardia</taxon>
    </lineage>
</organism>
<dbReference type="EMBL" id="VIWU01000001">
    <property type="protein sequence ID" value="TWF75924.1"/>
    <property type="molecule type" value="Genomic_DNA"/>
</dbReference>
<protein>
    <recommendedName>
        <fullName evidence="3">Zinc ribbon family protein</fullName>
    </recommendedName>
</protein>
<dbReference type="AlphaFoldDB" id="A0A561SM31"/>
<keyword evidence="2" id="KW-1185">Reference proteome</keyword>
<name>A0A561SM31_9PSEU</name>
<evidence type="ECO:0000313" key="2">
    <source>
        <dbReference type="Proteomes" id="UP000321261"/>
    </source>
</evidence>
<gene>
    <name evidence="1" type="ORF">FHX44_111811</name>
</gene>
<dbReference type="Proteomes" id="UP000321261">
    <property type="component" value="Unassembled WGS sequence"/>
</dbReference>
<accession>A0A561SM31</accession>